<evidence type="ECO:0000256" key="10">
    <source>
        <dbReference type="HAMAP-Rule" id="MF_00952"/>
    </source>
</evidence>
<dbReference type="InterPro" id="IPR013498">
    <property type="entry name" value="Topo_IA_Znf"/>
</dbReference>
<dbReference type="PRINTS" id="PR00417">
    <property type="entry name" value="PRTPISMRASEI"/>
</dbReference>
<accession>A0ABV4U7U8</accession>
<protein>
    <recommendedName>
        <fullName evidence="10">DNA topoisomerase 1</fullName>
        <ecNumber evidence="10">5.6.2.1</ecNumber>
    </recommendedName>
    <alternativeName>
        <fullName evidence="10">DNA topoisomerase I</fullName>
    </alternativeName>
</protein>
<evidence type="ECO:0000256" key="4">
    <source>
        <dbReference type="ARBA" id="ARBA00022771"/>
    </source>
</evidence>
<dbReference type="InterPro" id="IPR023405">
    <property type="entry name" value="Topo_IA_core_domain"/>
</dbReference>
<dbReference type="GO" id="GO:0003917">
    <property type="term" value="F:DNA topoisomerase type I (single strand cut, ATP-independent) activity"/>
    <property type="evidence" value="ECO:0007669"/>
    <property type="project" value="UniProtKB-EC"/>
</dbReference>
<dbReference type="Pfam" id="PF01131">
    <property type="entry name" value="Topoisom_bac"/>
    <property type="match status" value="1"/>
</dbReference>
<dbReference type="Gene3D" id="3.30.65.10">
    <property type="entry name" value="Bacterial Topoisomerase I, domain 1"/>
    <property type="match status" value="3"/>
</dbReference>
<proteinExistence type="inferred from homology"/>
<dbReference type="Proteomes" id="UP001575105">
    <property type="component" value="Unassembled WGS sequence"/>
</dbReference>
<feature type="region of interest" description="Interaction with DNA" evidence="10">
    <location>
        <begin position="201"/>
        <end position="206"/>
    </location>
</feature>
<dbReference type="Pfam" id="PF01751">
    <property type="entry name" value="Toprim"/>
    <property type="match status" value="1"/>
</dbReference>
<comment type="function">
    <text evidence="10">Releases the supercoiling and torsional tension of DNA, which is introduced during the DNA replication and transcription, by transiently cleaving and rejoining one strand of the DNA duplex. Introduces a single-strand break via transesterification at a target site in duplex DNA. The scissile phosphodiester is attacked by the catalytic tyrosine of the enzyme, resulting in the formation of a DNA-(5'-phosphotyrosyl)-enzyme intermediate and the expulsion of a 3'-OH DNA strand. The free DNA strand then undergoes passage around the unbroken strand, thus removing DNA supercoils. Finally, in the religation step, the DNA 3'-OH attacks the covalent intermediate to expel the active-site tyrosine and restore the DNA phosphodiester backbone.</text>
</comment>
<dbReference type="Pfam" id="PF01396">
    <property type="entry name" value="Zn_ribbon_Top1"/>
    <property type="match status" value="3"/>
</dbReference>
<dbReference type="InterPro" id="IPR013497">
    <property type="entry name" value="Topo_IA_cen"/>
</dbReference>
<feature type="site" description="Interaction with DNA" evidence="10">
    <location>
        <position position="193"/>
    </location>
</feature>
<dbReference type="Gene3D" id="2.70.20.10">
    <property type="entry name" value="Topoisomerase I, domain 3"/>
    <property type="match status" value="1"/>
</dbReference>
<evidence type="ECO:0000259" key="13">
    <source>
        <dbReference type="PROSITE" id="PS52039"/>
    </source>
</evidence>
<dbReference type="PROSITE" id="PS50880">
    <property type="entry name" value="TOPRIM"/>
    <property type="match status" value="1"/>
</dbReference>
<name>A0ABV4U7U8_9BACT</name>
<dbReference type="SUPFAM" id="SSF56712">
    <property type="entry name" value="Prokaryotic type I DNA topoisomerase"/>
    <property type="match status" value="1"/>
</dbReference>
<dbReference type="SMART" id="SM00436">
    <property type="entry name" value="TOP1Bc"/>
    <property type="match status" value="1"/>
</dbReference>
<dbReference type="InterPro" id="IPR013824">
    <property type="entry name" value="Topo_IA_cen_sub1"/>
</dbReference>
<dbReference type="InterPro" id="IPR034149">
    <property type="entry name" value="TOPRIM_TopoI"/>
</dbReference>
<dbReference type="HAMAP" id="MF_00952">
    <property type="entry name" value="Topoisom_1_prok"/>
    <property type="match status" value="1"/>
</dbReference>
<feature type="region of interest" description="Disordered" evidence="11">
    <location>
        <begin position="918"/>
        <end position="946"/>
    </location>
</feature>
<dbReference type="InterPro" id="IPR028612">
    <property type="entry name" value="Topoisom_1_IA"/>
</dbReference>
<comment type="subunit">
    <text evidence="10">Monomer.</text>
</comment>
<keyword evidence="5" id="KW-0862">Zinc</keyword>
<dbReference type="InterPro" id="IPR005733">
    <property type="entry name" value="TopoI_bac-type"/>
</dbReference>
<dbReference type="Gene3D" id="1.10.460.10">
    <property type="entry name" value="Topoisomerase I, domain 2"/>
    <property type="match status" value="1"/>
</dbReference>
<keyword evidence="7 10" id="KW-0799">Topoisomerase</keyword>
<dbReference type="NCBIfam" id="TIGR01051">
    <property type="entry name" value="topA_bact"/>
    <property type="match status" value="1"/>
</dbReference>
<dbReference type="SUPFAM" id="SSF57783">
    <property type="entry name" value="Zinc beta-ribbon"/>
    <property type="match status" value="2"/>
</dbReference>
<gene>
    <name evidence="10 14" type="primary">topA</name>
    <name evidence="14" type="ORF">ACERK3_15470</name>
</gene>
<feature type="domain" description="Topo IA-type catalytic" evidence="13">
    <location>
        <begin position="167"/>
        <end position="668"/>
    </location>
</feature>
<evidence type="ECO:0000256" key="11">
    <source>
        <dbReference type="SAM" id="MobiDB-lite"/>
    </source>
</evidence>
<feature type="site" description="Interaction with DNA" evidence="10">
    <location>
        <position position="186"/>
    </location>
</feature>
<feature type="site" description="Interaction with DNA" evidence="10">
    <location>
        <position position="177"/>
    </location>
</feature>
<evidence type="ECO:0000256" key="7">
    <source>
        <dbReference type="ARBA" id="ARBA00023029"/>
    </source>
</evidence>
<feature type="site" description="Interaction with DNA" evidence="10">
    <location>
        <position position="181"/>
    </location>
</feature>
<keyword evidence="15" id="KW-1185">Reference proteome</keyword>
<evidence type="ECO:0000256" key="3">
    <source>
        <dbReference type="ARBA" id="ARBA00022723"/>
    </source>
</evidence>
<dbReference type="EMBL" id="JBGUBD010000011">
    <property type="protein sequence ID" value="MFA9479687.1"/>
    <property type="molecule type" value="Genomic_DNA"/>
</dbReference>
<keyword evidence="9 10" id="KW-0413">Isomerase</keyword>
<keyword evidence="4" id="KW-0863">Zinc-finger</keyword>
<dbReference type="InterPro" id="IPR003602">
    <property type="entry name" value="Topo_IA_DNA-bd_dom"/>
</dbReference>
<comment type="catalytic activity">
    <reaction evidence="1 10">
        <text>ATP-independent breakage of single-stranded DNA, followed by passage and rejoining.</text>
        <dbReference type="EC" id="5.6.2.1"/>
    </reaction>
</comment>
<evidence type="ECO:0000256" key="5">
    <source>
        <dbReference type="ARBA" id="ARBA00022833"/>
    </source>
</evidence>
<dbReference type="SMART" id="SM00437">
    <property type="entry name" value="TOP1Ac"/>
    <property type="match status" value="1"/>
</dbReference>
<comment type="caution">
    <text evidence="14">The sequence shown here is derived from an EMBL/GenBank/DDBJ whole genome shotgun (WGS) entry which is preliminary data.</text>
</comment>
<dbReference type="InterPro" id="IPR013826">
    <property type="entry name" value="Topo_IA_cen_sub3"/>
</dbReference>
<evidence type="ECO:0000256" key="1">
    <source>
        <dbReference type="ARBA" id="ARBA00000213"/>
    </source>
</evidence>
<dbReference type="PROSITE" id="PS52039">
    <property type="entry name" value="TOPO_IA_2"/>
    <property type="match status" value="1"/>
</dbReference>
<feature type="site" description="Interaction with DNA" evidence="10">
    <location>
        <position position="178"/>
    </location>
</feature>
<keyword evidence="8 10" id="KW-0238">DNA-binding</keyword>
<dbReference type="InterPro" id="IPR003601">
    <property type="entry name" value="Topo_IA_2"/>
</dbReference>
<dbReference type="CDD" id="cd03363">
    <property type="entry name" value="TOPRIM_TopoIA_TopoI"/>
    <property type="match status" value="1"/>
</dbReference>
<dbReference type="RefSeq" id="WP_425346611.1">
    <property type="nucleotide sequence ID" value="NZ_JBGUBD010000011.1"/>
</dbReference>
<evidence type="ECO:0000259" key="12">
    <source>
        <dbReference type="PROSITE" id="PS50880"/>
    </source>
</evidence>
<sequence>MAKKRSTTRSTKSRANGSGKSSRSQKAPDATGKHLVIVESPTKARTINRYLGPDYVVMASVGHVRDLPSRAPKGEKQEVPGVDLEHDFEPTYDILPDKKKTVTELRKAAKNATDIWFATDLDREGEAIAWHLAEALGINTEHAKRVVFNAITKGEIDRAFHEPRNIDQAMVDAQQARRILDRIVGYQVSPLLWKKVAGGLSAGRVQSVATRLVVEREREIEAFVPDEYWRITGLFATRLDDADKLAPQWQEFLTSYEEKPRTVREQNAWLSEHDCLRAELTELQGKPFETDNRDDARKAAELLGFVLDNAEEKTDDKAKGSAKNIVRYLGHVGDDRPDYAIESIQTKRSTSKPGAPFITSTMQQAAANRLGFQLQRTMRLAQQLYEGINLGGARGQTGLITYMRTDSTHLSGDALNMARKFVSDTHGEQYLPEKPNFYSSSNKSAQEAHEAIRPTDVTLTPQSIRSALNDEQYKLYDLIWRRFVACQMTPAQWDSTTIMIAAKAKSDASDLARFKATGRKLVFDGFYKVMGVPTGDDVVLPELEEQQPLAPIVIDPTQHFTSPPARYTEASLQKKLEEEGIGRPSTYAAIIQTIQDREYVTSVAPRDRRLMATDLGMVVTDMLVEAFPKVMDVAYTREMEAELDHIEDERHDWRKMLREFYGPFREKLEKAHDQLQHAKAASMPAPYKCPKCGAATEYRFGKNGRFLSCTRFNVPPVEVKVHDQPGKYLLYKAKGKARPKIVSEDGSTKIGWTKLNAEEKKKFQQISDEMETCDYAAPIDRDGKPMEPQLSDIACPECGGEMTKRTGRFGAFLGCVNYPQCKGIVKLDPKKQTVILPKTEPYTTDVPCPKCDSPLYLRESKRGLWLSCSTFPKCRGRVGFSTLEEDKQAELEKIWAEHEKQNPRPVIRTVNGEVVPEGYLPKIAGEGEDDSSSDGQLEDAPSSDAA</sequence>
<feature type="site" description="Interaction with DNA" evidence="10">
    <location>
        <position position="404"/>
    </location>
</feature>
<keyword evidence="3" id="KW-0479">Metal-binding</keyword>
<organism evidence="14 15">
    <name type="scientific">Natronomicrosphaera hydrolytica</name>
    <dbReference type="NCBI Taxonomy" id="3242702"/>
    <lineage>
        <taxon>Bacteria</taxon>
        <taxon>Pseudomonadati</taxon>
        <taxon>Planctomycetota</taxon>
        <taxon>Phycisphaerae</taxon>
        <taxon>Phycisphaerales</taxon>
        <taxon>Phycisphaeraceae</taxon>
        <taxon>Natronomicrosphaera</taxon>
    </lineage>
</organism>
<dbReference type="Gene3D" id="1.10.290.10">
    <property type="entry name" value="Topoisomerase I, domain 4"/>
    <property type="match status" value="1"/>
</dbReference>
<evidence type="ECO:0000313" key="15">
    <source>
        <dbReference type="Proteomes" id="UP001575105"/>
    </source>
</evidence>
<evidence type="ECO:0000256" key="2">
    <source>
        <dbReference type="ARBA" id="ARBA00009446"/>
    </source>
</evidence>
<keyword evidence="6" id="KW-0460">Magnesium</keyword>
<evidence type="ECO:0000313" key="14">
    <source>
        <dbReference type="EMBL" id="MFA9479687.1"/>
    </source>
</evidence>
<dbReference type="SMART" id="SM00493">
    <property type="entry name" value="TOPRIM"/>
    <property type="match status" value="1"/>
</dbReference>
<evidence type="ECO:0000256" key="9">
    <source>
        <dbReference type="ARBA" id="ARBA00023235"/>
    </source>
</evidence>
<dbReference type="InterPro" id="IPR000380">
    <property type="entry name" value="Topo_IA"/>
</dbReference>
<dbReference type="Gene3D" id="3.40.50.140">
    <property type="match status" value="1"/>
</dbReference>
<dbReference type="CDD" id="cd00186">
    <property type="entry name" value="TOP1Ac"/>
    <property type="match status" value="1"/>
</dbReference>
<dbReference type="InterPro" id="IPR013825">
    <property type="entry name" value="Topo_IA_cen_sub2"/>
</dbReference>
<evidence type="ECO:0000256" key="8">
    <source>
        <dbReference type="ARBA" id="ARBA00023125"/>
    </source>
</evidence>
<dbReference type="InterPro" id="IPR006171">
    <property type="entry name" value="TOPRIM_dom"/>
</dbReference>
<feature type="site" description="Interaction with DNA" evidence="10">
    <location>
        <position position="63"/>
    </location>
</feature>
<comment type="similarity">
    <text evidence="2 10">Belongs to the type IA topoisomerase family.</text>
</comment>
<feature type="site" description="Interaction with DNA" evidence="10">
    <location>
        <position position="597"/>
    </location>
</feature>
<feature type="domain" description="Toprim" evidence="12">
    <location>
        <begin position="33"/>
        <end position="151"/>
    </location>
</feature>
<dbReference type="EC" id="5.6.2.1" evidence="10"/>
<dbReference type="PANTHER" id="PTHR42785">
    <property type="entry name" value="DNA TOPOISOMERASE, TYPE IA, CORE"/>
    <property type="match status" value="1"/>
</dbReference>
<evidence type="ECO:0000256" key="6">
    <source>
        <dbReference type="ARBA" id="ARBA00022842"/>
    </source>
</evidence>
<feature type="active site" description="O-(5'-phospho-DNA)-tyrosine intermediate" evidence="10">
    <location>
        <position position="402"/>
    </location>
</feature>
<dbReference type="PANTHER" id="PTHR42785:SF1">
    <property type="entry name" value="DNA TOPOISOMERASE"/>
    <property type="match status" value="1"/>
</dbReference>
<feature type="compositionally biased region" description="Polar residues" evidence="11">
    <location>
        <begin position="15"/>
        <end position="25"/>
    </location>
</feature>
<reference evidence="14 15" key="1">
    <citation type="submission" date="2024-08" db="EMBL/GenBank/DDBJ databases">
        <title>Whole-genome sequencing of halo(alkali)philic microorganisms from hypersaline lakes.</title>
        <authorList>
            <person name="Sorokin D.Y."/>
            <person name="Merkel A.Y."/>
            <person name="Messina E."/>
            <person name="Yakimov M."/>
        </authorList>
    </citation>
    <scope>NUCLEOTIDE SEQUENCE [LARGE SCALE GENOMIC DNA]</scope>
    <source>
        <strain evidence="14 15">AB-hyl4</strain>
    </source>
</reference>
<feature type="region of interest" description="Disordered" evidence="11">
    <location>
        <begin position="1"/>
        <end position="33"/>
    </location>
</feature>